<feature type="domain" description="EF-hand" evidence="3">
    <location>
        <begin position="115"/>
        <end position="150"/>
    </location>
</feature>
<comment type="caution">
    <text evidence="4">The sequence shown here is derived from an EMBL/GenBank/DDBJ whole genome shotgun (WGS) entry which is preliminary data.</text>
</comment>
<keyword evidence="1" id="KW-0677">Repeat</keyword>
<dbReference type="PANTHER" id="PTHR23048">
    <property type="entry name" value="MYOSIN LIGHT CHAIN 1, 3"/>
    <property type="match status" value="1"/>
</dbReference>
<dbReference type="InterPro" id="IPR002048">
    <property type="entry name" value="EF_hand_dom"/>
</dbReference>
<feature type="domain" description="EF-hand" evidence="3">
    <location>
        <begin position="151"/>
        <end position="186"/>
    </location>
</feature>
<reference evidence="4" key="1">
    <citation type="journal article" date="2019" name="bioRxiv">
        <title>The Genome of the Zebra Mussel, Dreissena polymorpha: A Resource for Invasive Species Research.</title>
        <authorList>
            <person name="McCartney M.A."/>
            <person name="Auch B."/>
            <person name="Kono T."/>
            <person name="Mallez S."/>
            <person name="Zhang Y."/>
            <person name="Obille A."/>
            <person name="Becker A."/>
            <person name="Abrahante J.E."/>
            <person name="Garbe J."/>
            <person name="Badalamenti J.P."/>
            <person name="Herman A."/>
            <person name="Mangelson H."/>
            <person name="Liachko I."/>
            <person name="Sullivan S."/>
            <person name="Sone E.D."/>
            <person name="Koren S."/>
            <person name="Silverstein K.A.T."/>
            <person name="Beckman K.B."/>
            <person name="Gohl D.M."/>
        </authorList>
    </citation>
    <scope>NUCLEOTIDE SEQUENCE</scope>
    <source>
        <strain evidence="4">Duluth1</strain>
        <tissue evidence="4">Whole animal</tissue>
    </source>
</reference>
<dbReference type="EMBL" id="JAIWYP010000003">
    <property type="protein sequence ID" value="KAH3844321.1"/>
    <property type="molecule type" value="Genomic_DNA"/>
</dbReference>
<dbReference type="SUPFAM" id="SSF47473">
    <property type="entry name" value="EF-hand"/>
    <property type="match status" value="1"/>
</dbReference>
<dbReference type="GO" id="GO:0016460">
    <property type="term" value="C:myosin II complex"/>
    <property type="evidence" value="ECO:0007669"/>
    <property type="project" value="TreeGrafter"/>
</dbReference>
<dbReference type="InterPro" id="IPR050230">
    <property type="entry name" value="CALM/Myosin/TropC-like"/>
</dbReference>
<dbReference type="InterPro" id="IPR018247">
    <property type="entry name" value="EF_Hand_1_Ca_BS"/>
</dbReference>
<organism evidence="4 5">
    <name type="scientific">Dreissena polymorpha</name>
    <name type="common">Zebra mussel</name>
    <name type="synonym">Mytilus polymorpha</name>
    <dbReference type="NCBI Taxonomy" id="45954"/>
    <lineage>
        <taxon>Eukaryota</taxon>
        <taxon>Metazoa</taxon>
        <taxon>Spiralia</taxon>
        <taxon>Lophotrochozoa</taxon>
        <taxon>Mollusca</taxon>
        <taxon>Bivalvia</taxon>
        <taxon>Autobranchia</taxon>
        <taxon>Heteroconchia</taxon>
        <taxon>Euheterodonta</taxon>
        <taxon>Imparidentia</taxon>
        <taxon>Neoheterodontei</taxon>
        <taxon>Myida</taxon>
        <taxon>Dreissenoidea</taxon>
        <taxon>Dreissenidae</taxon>
        <taxon>Dreissena</taxon>
    </lineage>
</organism>
<evidence type="ECO:0000259" key="3">
    <source>
        <dbReference type="PROSITE" id="PS50222"/>
    </source>
</evidence>
<sequence>MLDTRILCRRSDICHPICHPRVPLVPLVPVREETKTHNFTEEELAEYKEAFNIFDRDGSGAISNKELGIALRSLGLNPSDDELTRMIHEVDKDGNEELDFDEFCELMSKTKKDVTSYKAIEEAFKVFDKEGKGSIPREYFRHVMTTMGERLTDEEVDEMLDTADADGDGEIDIQEFTSMISQNSNK</sequence>
<dbReference type="Gene3D" id="1.10.238.10">
    <property type="entry name" value="EF-hand"/>
    <property type="match status" value="2"/>
</dbReference>
<dbReference type="Proteomes" id="UP000828390">
    <property type="component" value="Unassembled WGS sequence"/>
</dbReference>
<dbReference type="SMART" id="SM00054">
    <property type="entry name" value="EFh"/>
    <property type="match status" value="4"/>
</dbReference>
<evidence type="ECO:0000313" key="4">
    <source>
        <dbReference type="EMBL" id="KAH3844321.1"/>
    </source>
</evidence>
<dbReference type="InterPro" id="IPR011992">
    <property type="entry name" value="EF-hand-dom_pair"/>
</dbReference>
<dbReference type="FunFam" id="1.10.238.10:FF:000178">
    <property type="entry name" value="Calmodulin-2 A"/>
    <property type="match status" value="1"/>
</dbReference>
<dbReference type="GO" id="GO:0005509">
    <property type="term" value="F:calcium ion binding"/>
    <property type="evidence" value="ECO:0007669"/>
    <property type="project" value="InterPro"/>
</dbReference>
<evidence type="ECO:0000313" key="5">
    <source>
        <dbReference type="Proteomes" id="UP000828390"/>
    </source>
</evidence>
<protein>
    <recommendedName>
        <fullName evidence="3">EF-hand domain-containing protein</fullName>
    </recommendedName>
</protein>
<name>A0A9D4QUQ2_DREPO</name>
<accession>A0A9D4QUQ2</accession>
<dbReference type="PROSITE" id="PS50222">
    <property type="entry name" value="EF_HAND_2"/>
    <property type="match status" value="4"/>
</dbReference>
<dbReference type="CDD" id="cd00051">
    <property type="entry name" value="EFh"/>
    <property type="match status" value="1"/>
</dbReference>
<proteinExistence type="predicted"/>
<feature type="domain" description="EF-hand" evidence="3">
    <location>
        <begin position="42"/>
        <end position="77"/>
    </location>
</feature>
<keyword evidence="2" id="KW-0106">Calcium</keyword>
<dbReference type="Pfam" id="PF13499">
    <property type="entry name" value="EF-hand_7"/>
    <property type="match status" value="2"/>
</dbReference>
<keyword evidence="5" id="KW-1185">Reference proteome</keyword>
<dbReference type="OrthoDB" id="429467at2759"/>
<dbReference type="PROSITE" id="PS00018">
    <property type="entry name" value="EF_HAND_1"/>
    <property type="match status" value="2"/>
</dbReference>
<gene>
    <name evidence="4" type="ORF">DPMN_086579</name>
</gene>
<reference evidence="4" key="2">
    <citation type="submission" date="2020-11" db="EMBL/GenBank/DDBJ databases">
        <authorList>
            <person name="McCartney M.A."/>
            <person name="Auch B."/>
            <person name="Kono T."/>
            <person name="Mallez S."/>
            <person name="Becker A."/>
            <person name="Gohl D.M."/>
            <person name="Silverstein K.A.T."/>
            <person name="Koren S."/>
            <person name="Bechman K.B."/>
            <person name="Herman A."/>
            <person name="Abrahante J.E."/>
            <person name="Garbe J."/>
        </authorList>
    </citation>
    <scope>NUCLEOTIDE SEQUENCE</scope>
    <source>
        <strain evidence="4">Duluth1</strain>
        <tissue evidence="4">Whole animal</tissue>
    </source>
</reference>
<feature type="domain" description="EF-hand" evidence="3">
    <location>
        <begin position="78"/>
        <end position="113"/>
    </location>
</feature>
<evidence type="ECO:0000256" key="1">
    <source>
        <dbReference type="ARBA" id="ARBA00022737"/>
    </source>
</evidence>
<dbReference type="PANTHER" id="PTHR23048:SF0">
    <property type="entry name" value="CALMODULIN LIKE 3"/>
    <property type="match status" value="1"/>
</dbReference>
<dbReference type="AlphaFoldDB" id="A0A9D4QUQ2"/>
<evidence type="ECO:0000256" key="2">
    <source>
        <dbReference type="ARBA" id="ARBA00022837"/>
    </source>
</evidence>